<feature type="compositionally biased region" description="Low complexity" evidence="1">
    <location>
        <begin position="26"/>
        <end position="41"/>
    </location>
</feature>
<accession>U5DCQ8</accession>
<evidence type="ECO:0000313" key="3">
    <source>
        <dbReference type="Proteomes" id="UP000017836"/>
    </source>
</evidence>
<sequence length="98" mass="10794">MSCLENMQHQLRGMGTVEGGESLGASTSTSGVRSSSRPSSSHITDDGGLHTVLFKSPSLMEKGRLIKQTERVVQPMVESTLSFQCFHYIRRPHQVQFG</sequence>
<proteinExistence type="predicted"/>
<dbReference type="HOGENOM" id="CLU_2336436_0_0_1"/>
<dbReference type="Gramene" id="ERN18188">
    <property type="protein sequence ID" value="ERN18188"/>
    <property type="gene ID" value="AMTR_s00054p00196940"/>
</dbReference>
<protein>
    <submittedName>
        <fullName evidence="2">Uncharacterized protein</fullName>
    </submittedName>
</protein>
<reference evidence="3" key="1">
    <citation type="journal article" date="2013" name="Science">
        <title>The Amborella genome and the evolution of flowering plants.</title>
        <authorList>
            <consortium name="Amborella Genome Project"/>
        </authorList>
    </citation>
    <scope>NUCLEOTIDE SEQUENCE [LARGE SCALE GENOMIC DNA]</scope>
</reference>
<evidence type="ECO:0000256" key="1">
    <source>
        <dbReference type="SAM" id="MobiDB-lite"/>
    </source>
</evidence>
<dbReference type="Proteomes" id="UP000017836">
    <property type="component" value="Unassembled WGS sequence"/>
</dbReference>
<organism evidence="2 3">
    <name type="scientific">Amborella trichopoda</name>
    <dbReference type="NCBI Taxonomy" id="13333"/>
    <lineage>
        <taxon>Eukaryota</taxon>
        <taxon>Viridiplantae</taxon>
        <taxon>Streptophyta</taxon>
        <taxon>Embryophyta</taxon>
        <taxon>Tracheophyta</taxon>
        <taxon>Spermatophyta</taxon>
        <taxon>Magnoliopsida</taxon>
        <taxon>Amborellales</taxon>
        <taxon>Amborellaceae</taxon>
        <taxon>Amborella</taxon>
    </lineage>
</organism>
<dbReference type="EMBL" id="KI392271">
    <property type="protein sequence ID" value="ERN18188.1"/>
    <property type="molecule type" value="Genomic_DNA"/>
</dbReference>
<evidence type="ECO:0000313" key="2">
    <source>
        <dbReference type="EMBL" id="ERN18188.1"/>
    </source>
</evidence>
<name>U5DCQ8_AMBTC</name>
<gene>
    <name evidence="2" type="ORF">AMTR_s00054p00196940</name>
</gene>
<feature type="region of interest" description="Disordered" evidence="1">
    <location>
        <begin position="1"/>
        <end position="48"/>
    </location>
</feature>
<dbReference type="AlphaFoldDB" id="U5DCQ8"/>
<keyword evidence="3" id="KW-1185">Reference proteome</keyword>